<gene>
    <name evidence="13" type="ORF">COU42_02545</name>
</gene>
<keyword evidence="4 10" id="KW-0812">Transmembrane</keyword>
<evidence type="ECO:0000256" key="8">
    <source>
        <dbReference type="ARBA" id="ARBA00023136"/>
    </source>
</evidence>
<feature type="domain" description="Penicillin-binding protein dimerisation" evidence="12">
    <location>
        <begin position="97"/>
        <end position="265"/>
    </location>
</feature>
<evidence type="ECO:0000256" key="4">
    <source>
        <dbReference type="ARBA" id="ARBA00022692"/>
    </source>
</evidence>
<comment type="subcellular location">
    <subcellularLocation>
        <location evidence="2">Cell membrane</location>
    </subcellularLocation>
    <subcellularLocation>
        <location evidence="1">Membrane</location>
        <topology evidence="1">Single-pass membrane protein</topology>
    </subcellularLocation>
</comment>
<keyword evidence="8 10" id="KW-0472">Membrane</keyword>
<organism evidence="13 14">
    <name type="scientific">Candidatus Nealsonbacteria bacterium CG10_big_fil_rev_8_21_14_0_10_36_24</name>
    <dbReference type="NCBI Taxonomy" id="1974710"/>
    <lineage>
        <taxon>Bacteria</taxon>
        <taxon>Candidatus Nealsoniibacteriota</taxon>
    </lineage>
</organism>
<dbReference type="Pfam" id="PF03717">
    <property type="entry name" value="PBP_dimer"/>
    <property type="match status" value="1"/>
</dbReference>
<dbReference type="PANTHER" id="PTHR30627">
    <property type="entry name" value="PEPTIDOGLYCAN D,D-TRANSPEPTIDASE"/>
    <property type="match status" value="1"/>
</dbReference>
<keyword evidence="3" id="KW-1003">Cell membrane</keyword>
<evidence type="ECO:0000256" key="6">
    <source>
        <dbReference type="ARBA" id="ARBA00022984"/>
    </source>
</evidence>
<evidence type="ECO:0000259" key="11">
    <source>
        <dbReference type="Pfam" id="PF00905"/>
    </source>
</evidence>
<dbReference type="InterPro" id="IPR050515">
    <property type="entry name" value="Beta-lactam/transpept"/>
</dbReference>
<dbReference type="PANTHER" id="PTHR30627:SF2">
    <property type="entry name" value="PEPTIDOGLYCAN D,D-TRANSPEPTIDASE MRDA"/>
    <property type="match status" value="1"/>
</dbReference>
<dbReference type="GO" id="GO:0008658">
    <property type="term" value="F:penicillin binding"/>
    <property type="evidence" value="ECO:0007669"/>
    <property type="project" value="InterPro"/>
</dbReference>
<dbReference type="InterPro" id="IPR012338">
    <property type="entry name" value="Beta-lactam/transpept-like"/>
</dbReference>
<feature type="transmembrane region" description="Helical" evidence="10">
    <location>
        <begin position="53"/>
        <end position="70"/>
    </location>
</feature>
<dbReference type="InterPro" id="IPR036138">
    <property type="entry name" value="PBP_dimer_sf"/>
</dbReference>
<name>A0A2M6NRG6_9BACT</name>
<keyword evidence="6" id="KW-0573">Peptidoglycan synthesis</keyword>
<sequence>MIFSEKNKRYKVNRQLKEDIEPHEIFLDKLARKKEEELGLSEQKLEVPLSEKITKFIFGIFLFIILALFAKTFHFQIIQGGNFSLLSEGNKTRILLIKPERGIIYDKNLKPLAENAPAFDLVCDKRDLFLSPFEGARKIKEIAGLIGKNPETLEKEIEESERSRVLVADNLSHETLVVLEAKINEFPGCEIEKNVIRNYFSGPLFFHLIGYTGKINKEELKIFKDYSVSDSIGKSGLERSYEDYLRGRPGKIQVEKDAFGNKKSEKLLELPEAGKNLILYLDSDLQTKIAEALEKSMKAVGGKRAAAVALDPRTGGVLALVSLPAIDNNLLNLPLTPEQWKELQTNELKPFLNRVVSGGYLTGSTIKPLIAAAALEENIISPDKNLYCPLELCLFNRYSGEKECYSDWKFHGWTDLRRAIAESVNPYFYMVGGGYIKPNFADGRLPQIFEGLGDSKIKKWLTLFNWGLKTGIDLPGEIEGRVPDSEWKKSYFQDTANQAWTIGDTYNFSIGQGYIRVSPLQVTTAFSAIANGGTLYQPEVVHYIINTSTSTNYATTYATTTEAILNKEEIKPKIIRENFADPENLKIVREGMRQAVTDGSSRLLIDLPVKA</sequence>
<evidence type="ECO:0000256" key="10">
    <source>
        <dbReference type="SAM" id="Phobius"/>
    </source>
</evidence>
<dbReference type="InterPro" id="IPR005311">
    <property type="entry name" value="PBP_dimer"/>
</dbReference>
<dbReference type="GO" id="GO:0009252">
    <property type="term" value="P:peptidoglycan biosynthetic process"/>
    <property type="evidence" value="ECO:0007669"/>
    <property type="project" value="UniProtKB-KW"/>
</dbReference>
<dbReference type="GO" id="GO:0071555">
    <property type="term" value="P:cell wall organization"/>
    <property type="evidence" value="ECO:0007669"/>
    <property type="project" value="UniProtKB-KW"/>
</dbReference>
<feature type="non-terminal residue" evidence="13">
    <location>
        <position position="611"/>
    </location>
</feature>
<keyword evidence="7 10" id="KW-1133">Transmembrane helix</keyword>
<dbReference type="InterPro" id="IPR001460">
    <property type="entry name" value="PCN-bd_Tpept"/>
</dbReference>
<evidence type="ECO:0000259" key="12">
    <source>
        <dbReference type="Pfam" id="PF03717"/>
    </source>
</evidence>
<dbReference type="AlphaFoldDB" id="A0A2M6NRG6"/>
<dbReference type="SUPFAM" id="SSF56601">
    <property type="entry name" value="beta-lactamase/transpeptidase-like"/>
    <property type="match status" value="1"/>
</dbReference>
<evidence type="ECO:0000256" key="7">
    <source>
        <dbReference type="ARBA" id="ARBA00022989"/>
    </source>
</evidence>
<feature type="domain" description="Penicillin-binding protein transpeptidase" evidence="11">
    <location>
        <begin position="306"/>
        <end position="601"/>
    </location>
</feature>
<dbReference type="EMBL" id="PFCJ01000024">
    <property type="protein sequence ID" value="PIR72058.1"/>
    <property type="molecule type" value="Genomic_DNA"/>
</dbReference>
<dbReference type="Proteomes" id="UP000228756">
    <property type="component" value="Unassembled WGS sequence"/>
</dbReference>
<accession>A0A2M6NRG6</accession>
<keyword evidence="5" id="KW-0133">Cell shape</keyword>
<dbReference type="Gene3D" id="3.90.1310.10">
    <property type="entry name" value="Penicillin-binding protein 2a (Domain 2)"/>
    <property type="match status" value="1"/>
</dbReference>
<proteinExistence type="predicted"/>
<dbReference type="GO" id="GO:0005886">
    <property type="term" value="C:plasma membrane"/>
    <property type="evidence" value="ECO:0007669"/>
    <property type="project" value="UniProtKB-SubCell"/>
</dbReference>
<evidence type="ECO:0000313" key="13">
    <source>
        <dbReference type="EMBL" id="PIR72058.1"/>
    </source>
</evidence>
<evidence type="ECO:0008006" key="15">
    <source>
        <dbReference type="Google" id="ProtNLM"/>
    </source>
</evidence>
<dbReference type="SUPFAM" id="SSF56519">
    <property type="entry name" value="Penicillin binding protein dimerisation domain"/>
    <property type="match status" value="1"/>
</dbReference>
<evidence type="ECO:0000256" key="5">
    <source>
        <dbReference type="ARBA" id="ARBA00022960"/>
    </source>
</evidence>
<evidence type="ECO:0000313" key="14">
    <source>
        <dbReference type="Proteomes" id="UP000228756"/>
    </source>
</evidence>
<keyword evidence="9" id="KW-0961">Cell wall biogenesis/degradation</keyword>
<dbReference type="GO" id="GO:0008360">
    <property type="term" value="P:regulation of cell shape"/>
    <property type="evidence" value="ECO:0007669"/>
    <property type="project" value="UniProtKB-KW"/>
</dbReference>
<dbReference type="GO" id="GO:0071972">
    <property type="term" value="F:peptidoglycan L,D-transpeptidase activity"/>
    <property type="evidence" value="ECO:0007669"/>
    <property type="project" value="TreeGrafter"/>
</dbReference>
<dbReference type="Gene3D" id="3.40.710.10">
    <property type="entry name" value="DD-peptidase/beta-lactamase superfamily"/>
    <property type="match status" value="1"/>
</dbReference>
<evidence type="ECO:0000256" key="1">
    <source>
        <dbReference type="ARBA" id="ARBA00004167"/>
    </source>
</evidence>
<dbReference type="Pfam" id="PF00905">
    <property type="entry name" value="Transpeptidase"/>
    <property type="match status" value="1"/>
</dbReference>
<evidence type="ECO:0000256" key="3">
    <source>
        <dbReference type="ARBA" id="ARBA00022475"/>
    </source>
</evidence>
<protein>
    <recommendedName>
        <fullName evidence="15">Penicillin-binding protein 2</fullName>
    </recommendedName>
</protein>
<comment type="caution">
    <text evidence="13">The sequence shown here is derived from an EMBL/GenBank/DDBJ whole genome shotgun (WGS) entry which is preliminary data.</text>
</comment>
<evidence type="ECO:0000256" key="2">
    <source>
        <dbReference type="ARBA" id="ARBA00004236"/>
    </source>
</evidence>
<reference evidence="14" key="1">
    <citation type="submission" date="2017-09" db="EMBL/GenBank/DDBJ databases">
        <title>Depth-based differentiation of microbial function through sediment-hosted aquifers and enrichment of novel symbionts in the deep terrestrial subsurface.</title>
        <authorList>
            <person name="Probst A.J."/>
            <person name="Ladd B."/>
            <person name="Jarett J.K."/>
            <person name="Geller-Mcgrath D.E."/>
            <person name="Sieber C.M.K."/>
            <person name="Emerson J.B."/>
            <person name="Anantharaman K."/>
            <person name="Thomas B.C."/>
            <person name="Malmstrom R."/>
            <person name="Stieglmeier M."/>
            <person name="Klingl A."/>
            <person name="Woyke T."/>
            <person name="Ryan C.M."/>
            <person name="Banfield J.F."/>
        </authorList>
    </citation>
    <scope>NUCLEOTIDE SEQUENCE [LARGE SCALE GENOMIC DNA]</scope>
</reference>
<evidence type="ECO:0000256" key="9">
    <source>
        <dbReference type="ARBA" id="ARBA00023316"/>
    </source>
</evidence>